<dbReference type="Proteomes" id="UP000283254">
    <property type="component" value="Unassembled WGS sequence"/>
</dbReference>
<accession>A0A422QJ88</accession>
<dbReference type="Pfam" id="PF06719">
    <property type="entry name" value="AraC_N"/>
    <property type="match status" value="1"/>
</dbReference>
<dbReference type="GO" id="GO:0043565">
    <property type="term" value="F:sequence-specific DNA binding"/>
    <property type="evidence" value="ECO:0007669"/>
    <property type="project" value="InterPro"/>
</dbReference>
<dbReference type="GO" id="GO:0003700">
    <property type="term" value="F:DNA-binding transcription factor activity"/>
    <property type="evidence" value="ECO:0007669"/>
    <property type="project" value="InterPro"/>
</dbReference>
<dbReference type="PANTHER" id="PTHR43436">
    <property type="entry name" value="ARAC-FAMILY TRANSCRIPTIONAL REGULATOR"/>
    <property type="match status" value="1"/>
</dbReference>
<organism evidence="4 5">
    <name type="scientific">Massilia aurea</name>
    <dbReference type="NCBI Taxonomy" id="373040"/>
    <lineage>
        <taxon>Bacteria</taxon>
        <taxon>Pseudomonadati</taxon>
        <taxon>Pseudomonadota</taxon>
        <taxon>Betaproteobacteria</taxon>
        <taxon>Burkholderiales</taxon>
        <taxon>Oxalobacteraceae</taxon>
        <taxon>Telluria group</taxon>
        <taxon>Massilia</taxon>
    </lineage>
</organism>
<evidence type="ECO:0000313" key="5">
    <source>
        <dbReference type="Proteomes" id="UP000283254"/>
    </source>
</evidence>
<keyword evidence="2" id="KW-0804">Transcription</keyword>
<evidence type="ECO:0000256" key="1">
    <source>
        <dbReference type="ARBA" id="ARBA00023015"/>
    </source>
</evidence>
<dbReference type="SMART" id="SM00342">
    <property type="entry name" value="HTH_ARAC"/>
    <property type="match status" value="1"/>
</dbReference>
<dbReference type="InterPro" id="IPR009594">
    <property type="entry name" value="Tscrpt_reg_HTH_AraC_N"/>
</dbReference>
<dbReference type="InterPro" id="IPR018060">
    <property type="entry name" value="HTH_AraC"/>
</dbReference>
<evidence type="ECO:0000256" key="2">
    <source>
        <dbReference type="ARBA" id="ARBA00023163"/>
    </source>
</evidence>
<dbReference type="Gene3D" id="1.10.10.60">
    <property type="entry name" value="Homeodomain-like"/>
    <property type="match status" value="1"/>
</dbReference>
<proteinExistence type="predicted"/>
<keyword evidence="1" id="KW-0805">Transcription regulation</keyword>
<evidence type="ECO:0000313" key="4">
    <source>
        <dbReference type="EMBL" id="RNF30045.1"/>
    </source>
</evidence>
<dbReference type="PANTHER" id="PTHR43436:SF1">
    <property type="entry name" value="TRANSCRIPTIONAL REGULATORY PROTEIN"/>
    <property type="match status" value="1"/>
</dbReference>
<comment type="caution">
    <text evidence="4">The sequence shown here is derived from an EMBL/GenBank/DDBJ whole genome shotgun (WGS) entry which is preliminary data.</text>
</comment>
<dbReference type="SUPFAM" id="SSF46689">
    <property type="entry name" value="Homeodomain-like"/>
    <property type="match status" value="2"/>
</dbReference>
<dbReference type="Pfam" id="PF12833">
    <property type="entry name" value="HTH_18"/>
    <property type="match status" value="1"/>
</dbReference>
<keyword evidence="5" id="KW-1185">Reference proteome</keyword>
<protein>
    <recommendedName>
        <fullName evidence="3">HTH araC/xylS-type domain-containing protein</fullName>
    </recommendedName>
</protein>
<gene>
    <name evidence="4" type="ORF">NM04_14770</name>
</gene>
<dbReference type="PROSITE" id="PS01124">
    <property type="entry name" value="HTH_ARAC_FAMILY_2"/>
    <property type="match status" value="1"/>
</dbReference>
<feature type="domain" description="HTH araC/xylS-type" evidence="3">
    <location>
        <begin position="181"/>
        <end position="279"/>
    </location>
</feature>
<dbReference type="EMBL" id="JSAB01000148">
    <property type="protein sequence ID" value="RNF30045.1"/>
    <property type="molecule type" value="Genomic_DNA"/>
</dbReference>
<name>A0A422QJ88_9BURK</name>
<reference evidence="4" key="1">
    <citation type="submission" date="2014-10" db="EMBL/GenBank/DDBJ databases">
        <title>Massilia sp. genome.</title>
        <authorList>
            <person name="Xu B."/>
            <person name="Dai L."/>
            <person name="Huang Z."/>
        </authorList>
    </citation>
    <scope>NUCLEOTIDE SEQUENCE [LARGE SCALE GENOMIC DNA]</scope>
    <source>
        <strain evidence="4">CFS-1</strain>
    </source>
</reference>
<evidence type="ECO:0000259" key="3">
    <source>
        <dbReference type="PROSITE" id="PS01124"/>
    </source>
</evidence>
<dbReference type="InterPro" id="IPR009057">
    <property type="entry name" value="Homeodomain-like_sf"/>
</dbReference>
<dbReference type="AlphaFoldDB" id="A0A422QJ88"/>
<sequence length="287" mass="31739">MAALIGQQGYRELDVPGLTIYRYTAPTEATSSNYQPSMTLVAQGKKQAALGHTTFIYDRSHFLLTSLEMPVTSRVIEASIDRPYLCVRLAFDMGMVRELLARDGIAPAPRGDSGLAMTTGQTTRQLTDAFVRLLDLQDAPGDIPFLGDLLGREIVYRVLQSTEGKRLRGIATLGEHSHRTAAVVAWINENYAKPLRLEELAGVAAMGQSTLHRHFRALTAMTPLQYQKRLRLQAARMLMLMDGLDAASAAFEVGYESASQFNREYSRFFGRSPLRDVKALRAQAAAN</sequence>